<organism evidence="4">
    <name type="scientific">freshwater metagenome</name>
    <dbReference type="NCBI Taxonomy" id="449393"/>
    <lineage>
        <taxon>unclassified sequences</taxon>
        <taxon>metagenomes</taxon>
        <taxon>ecological metagenomes</taxon>
    </lineage>
</organism>
<evidence type="ECO:0000256" key="1">
    <source>
        <dbReference type="SAM" id="Phobius"/>
    </source>
</evidence>
<reference evidence="4" key="1">
    <citation type="submission" date="2020-05" db="EMBL/GenBank/DDBJ databases">
        <authorList>
            <person name="Chiriac C."/>
            <person name="Salcher M."/>
            <person name="Ghai R."/>
            <person name="Kavagutti S V."/>
        </authorList>
    </citation>
    <scope>NUCLEOTIDE SEQUENCE</scope>
</reference>
<keyword evidence="1" id="KW-1133">Transmembrane helix</keyword>
<dbReference type="EMBL" id="CAFBMM010000026">
    <property type="protein sequence ID" value="CAB4905063.1"/>
    <property type="molecule type" value="Genomic_DNA"/>
</dbReference>
<keyword evidence="1" id="KW-0812">Transmembrane</keyword>
<dbReference type="AlphaFoldDB" id="A0A6J7LWL0"/>
<dbReference type="EMBL" id="CAFBOF010000008">
    <property type="protein sequence ID" value="CAB4973280.1"/>
    <property type="molecule type" value="Genomic_DNA"/>
</dbReference>
<dbReference type="EMBL" id="CAFBPQ010000004">
    <property type="protein sequence ID" value="CAB5014944.1"/>
    <property type="molecule type" value="Genomic_DNA"/>
</dbReference>
<proteinExistence type="predicted"/>
<sequence length="39" mass="4518">MTDVGYVAAGWGITFLVLGAYWLRLTMRIRRLENKEETS</sequence>
<feature type="transmembrane region" description="Helical" evidence="1">
    <location>
        <begin position="6"/>
        <end position="23"/>
    </location>
</feature>
<evidence type="ECO:0000313" key="5">
    <source>
        <dbReference type="EMBL" id="CAB5014944.1"/>
    </source>
</evidence>
<evidence type="ECO:0000313" key="2">
    <source>
        <dbReference type="EMBL" id="CAB4732073.1"/>
    </source>
</evidence>
<keyword evidence="1" id="KW-0472">Membrane</keyword>
<evidence type="ECO:0000313" key="3">
    <source>
        <dbReference type="EMBL" id="CAB4905063.1"/>
    </source>
</evidence>
<name>A0A6J7LWL0_9ZZZZ</name>
<evidence type="ECO:0000313" key="4">
    <source>
        <dbReference type="EMBL" id="CAB4973280.1"/>
    </source>
</evidence>
<accession>A0A6J7LWL0</accession>
<protein>
    <submittedName>
        <fullName evidence="4">Unannotated protein</fullName>
    </submittedName>
</protein>
<gene>
    <name evidence="2" type="ORF">UFOPK2683_01345</name>
    <name evidence="3" type="ORF">UFOPK3605_00707</name>
    <name evidence="4" type="ORF">UFOPK3897_00621</name>
    <name evidence="5" type="ORF">UFOPK4121_00269</name>
</gene>
<dbReference type="EMBL" id="CAEZYK010000096">
    <property type="protein sequence ID" value="CAB4732073.1"/>
    <property type="molecule type" value="Genomic_DNA"/>
</dbReference>